<sequence length="71" mass="7989">MNKTEKPINIITSSIFNVAFSLGITSLFEITNNIPTMIAMGILTEIMTLIAYKEEIKTLIKNRNLNRLSDS</sequence>
<keyword evidence="1" id="KW-1133">Transmembrane helix</keyword>
<keyword evidence="1" id="KW-0812">Transmembrane</keyword>
<name>A0A609WAT0_SALET</name>
<accession>A0A609WAT0</accession>
<feature type="transmembrane region" description="Helical" evidence="1">
    <location>
        <begin position="7"/>
        <end position="28"/>
    </location>
</feature>
<dbReference type="AlphaFoldDB" id="A0A609WAT0"/>
<reference evidence="2" key="1">
    <citation type="submission" date="2018-06" db="EMBL/GenBank/DDBJ databases">
        <authorList>
            <consortium name="PulseNet: The National Subtyping Network for Foodborne Disease Surveillance"/>
            <person name="Tarr C.L."/>
            <person name="Trees E."/>
            <person name="Katz L.S."/>
            <person name="Carleton-Romer H.A."/>
            <person name="Stroika S."/>
            <person name="Kucerova Z."/>
            <person name="Roache K.F."/>
            <person name="Sabol A.L."/>
            <person name="Besser J."/>
            <person name="Gerner-Smidt P."/>
        </authorList>
    </citation>
    <scope>NUCLEOTIDE SEQUENCE</scope>
    <source>
        <strain evidence="2">PNUSAS019523</strain>
    </source>
</reference>
<evidence type="ECO:0000313" key="2">
    <source>
        <dbReference type="EMBL" id="ECV4808313.1"/>
    </source>
</evidence>
<gene>
    <name evidence="2" type="ORF">CIL65_21145</name>
</gene>
<keyword evidence="1" id="KW-0472">Membrane</keyword>
<organism evidence="2">
    <name type="scientific">Salmonella enterica subsp. enterica serovar Braenderup</name>
    <dbReference type="NCBI Taxonomy" id="149391"/>
    <lineage>
        <taxon>Bacteria</taxon>
        <taxon>Pseudomonadati</taxon>
        <taxon>Pseudomonadota</taxon>
        <taxon>Gammaproteobacteria</taxon>
        <taxon>Enterobacterales</taxon>
        <taxon>Enterobacteriaceae</taxon>
        <taxon>Salmonella</taxon>
    </lineage>
</organism>
<evidence type="ECO:0000256" key="1">
    <source>
        <dbReference type="SAM" id="Phobius"/>
    </source>
</evidence>
<dbReference type="EMBL" id="AAKTKA010000050">
    <property type="protein sequence ID" value="ECV4808313.1"/>
    <property type="molecule type" value="Genomic_DNA"/>
</dbReference>
<protein>
    <submittedName>
        <fullName evidence="2">Uncharacterized protein</fullName>
    </submittedName>
</protein>
<comment type="caution">
    <text evidence="2">The sequence shown here is derived from an EMBL/GenBank/DDBJ whole genome shotgun (WGS) entry which is preliminary data.</text>
</comment>
<proteinExistence type="predicted"/>
<feature type="transmembrane region" description="Helical" evidence="1">
    <location>
        <begin position="34"/>
        <end position="52"/>
    </location>
</feature>